<keyword evidence="3" id="KW-1185">Reference proteome</keyword>
<evidence type="ECO:0000313" key="3">
    <source>
        <dbReference type="Proteomes" id="UP001589627"/>
    </source>
</evidence>
<evidence type="ECO:0000313" key="2">
    <source>
        <dbReference type="EMBL" id="MFB9831917.1"/>
    </source>
</evidence>
<sequence>MSVVNEALAFLGITSGSTSRGGPAPDAARTREEQRRIAAAMRALPGRFADRLPRHALERINNAAAEGRWEESLDDLLTGLHARGEAITGAERDDLSAVLAALQLPSGRLETLLER</sequence>
<protein>
    <submittedName>
        <fullName evidence="2">Uncharacterized protein</fullName>
    </submittedName>
</protein>
<dbReference type="Proteomes" id="UP001589627">
    <property type="component" value="Unassembled WGS sequence"/>
</dbReference>
<accession>A0ABV5YCV1</accession>
<dbReference type="EMBL" id="JBHLZP010000032">
    <property type="protein sequence ID" value="MFB9831917.1"/>
    <property type="molecule type" value="Genomic_DNA"/>
</dbReference>
<feature type="region of interest" description="Disordered" evidence="1">
    <location>
        <begin position="14"/>
        <end position="34"/>
    </location>
</feature>
<proteinExistence type="predicted"/>
<organism evidence="2 3">
    <name type="scientific">Actinoallomurus acaciae</name>
    <dbReference type="NCBI Taxonomy" id="502577"/>
    <lineage>
        <taxon>Bacteria</taxon>
        <taxon>Bacillati</taxon>
        <taxon>Actinomycetota</taxon>
        <taxon>Actinomycetes</taxon>
        <taxon>Streptosporangiales</taxon>
        <taxon>Thermomonosporaceae</taxon>
        <taxon>Actinoallomurus</taxon>
    </lineage>
</organism>
<reference evidence="2 3" key="1">
    <citation type="submission" date="2024-09" db="EMBL/GenBank/DDBJ databases">
        <authorList>
            <person name="Sun Q."/>
            <person name="Mori K."/>
        </authorList>
    </citation>
    <scope>NUCLEOTIDE SEQUENCE [LARGE SCALE GENOMIC DNA]</scope>
    <source>
        <strain evidence="2 3">TBRC 0563</strain>
    </source>
</reference>
<name>A0ABV5YCV1_9ACTN</name>
<evidence type="ECO:0000256" key="1">
    <source>
        <dbReference type="SAM" id="MobiDB-lite"/>
    </source>
</evidence>
<dbReference type="RefSeq" id="WP_378196969.1">
    <property type="nucleotide sequence ID" value="NZ_JBHLZP010000032.1"/>
</dbReference>
<comment type="caution">
    <text evidence="2">The sequence shown here is derived from an EMBL/GenBank/DDBJ whole genome shotgun (WGS) entry which is preliminary data.</text>
</comment>
<gene>
    <name evidence="2" type="ORF">ACFFNX_06915</name>
</gene>